<proteinExistence type="predicted"/>
<dbReference type="AlphaFoldDB" id="A0A0F9UPN6"/>
<dbReference type="InterPro" id="IPR032466">
    <property type="entry name" value="Metal_Hydrolase"/>
</dbReference>
<dbReference type="PANTHER" id="PTHR42658">
    <property type="entry name" value="HYDROLASE TATD"/>
    <property type="match status" value="1"/>
</dbReference>
<sequence>MTIIEPHIHMYSRTTDDYQAMYAAGIRACVEPSFWLGSNRRYAGTFFDYFRLILEFETVRSRRFGIDHYATVAVNPKEADDPGLVDEVLAGMGEYLDHQRCVALGEIGFNNITANEERAFVQQLHIAAAREMPIIVHTPHVDKLRGTKRIVEIVRAEGLDQGKIIIDHNTEETMPVARATDCWCGMTVYPISKLTPQRVSDIIRTFGSDRMIVNGSADWGISDPLSLVKVVDTMQGDGHDEQTISRLVFDNATAFYSQSPNWQPDFDIQPMDPREFQR</sequence>
<dbReference type="Gene3D" id="3.20.20.140">
    <property type="entry name" value="Metal-dependent hydrolases"/>
    <property type="match status" value="1"/>
</dbReference>
<dbReference type="GO" id="GO:0016788">
    <property type="term" value="F:hydrolase activity, acting on ester bonds"/>
    <property type="evidence" value="ECO:0007669"/>
    <property type="project" value="InterPro"/>
</dbReference>
<name>A0A0F9UPN6_9ZZZZ</name>
<dbReference type="InterPro" id="IPR012022">
    <property type="entry name" value="UCP005295"/>
</dbReference>
<dbReference type="SUPFAM" id="SSF51556">
    <property type="entry name" value="Metallo-dependent hydrolases"/>
    <property type="match status" value="1"/>
</dbReference>
<protein>
    <recommendedName>
        <fullName evidence="2">Hydrolase TatD</fullName>
    </recommendedName>
</protein>
<gene>
    <name evidence="1" type="ORF">LCGC14_0181740</name>
</gene>
<dbReference type="PANTHER" id="PTHR42658:SF1">
    <property type="entry name" value="HYDROLASE TATD"/>
    <property type="match status" value="1"/>
</dbReference>
<organism evidence="1">
    <name type="scientific">marine sediment metagenome</name>
    <dbReference type="NCBI Taxonomy" id="412755"/>
    <lineage>
        <taxon>unclassified sequences</taxon>
        <taxon>metagenomes</taxon>
        <taxon>ecological metagenomes</taxon>
    </lineage>
</organism>
<reference evidence="1" key="1">
    <citation type="journal article" date="2015" name="Nature">
        <title>Complex archaea that bridge the gap between prokaryotes and eukaryotes.</title>
        <authorList>
            <person name="Spang A."/>
            <person name="Saw J.H."/>
            <person name="Jorgensen S.L."/>
            <person name="Zaremba-Niedzwiedzka K."/>
            <person name="Martijn J."/>
            <person name="Lind A.E."/>
            <person name="van Eijk R."/>
            <person name="Schleper C."/>
            <person name="Guy L."/>
            <person name="Ettema T.J."/>
        </authorList>
    </citation>
    <scope>NUCLEOTIDE SEQUENCE</scope>
</reference>
<comment type="caution">
    <text evidence="1">The sequence shown here is derived from an EMBL/GenBank/DDBJ whole genome shotgun (WGS) entry which is preliminary data.</text>
</comment>
<dbReference type="Pfam" id="PF01026">
    <property type="entry name" value="TatD_DNase"/>
    <property type="match status" value="1"/>
</dbReference>
<accession>A0A0F9UPN6</accession>
<dbReference type="PIRSF" id="PIRSF005295">
    <property type="entry name" value="UCP005295_TatD"/>
    <property type="match status" value="1"/>
</dbReference>
<evidence type="ECO:0000313" key="1">
    <source>
        <dbReference type="EMBL" id="KKN95105.1"/>
    </source>
</evidence>
<dbReference type="EMBL" id="LAZR01000073">
    <property type="protein sequence ID" value="KKN95105.1"/>
    <property type="molecule type" value="Genomic_DNA"/>
</dbReference>
<evidence type="ECO:0008006" key="2">
    <source>
        <dbReference type="Google" id="ProtNLM"/>
    </source>
</evidence>
<dbReference type="InterPro" id="IPR001130">
    <property type="entry name" value="TatD-like"/>
</dbReference>